<accession>A0AAP6JHP6</accession>
<dbReference type="Proteomes" id="UP001302316">
    <property type="component" value="Unassembled WGS sequence"/>
</dbReference>
<name>A0AAP6JHP6_9GAMM</name>
<dbReference type="SUPFAM" id="SSF53448">
    <property type="entry name" value="Nucleotide-diphospho-sugar transferases"/>
    <property type="match status" value="1"/>
</dbReference>
<sequence length="296" mass="32997">MSQLGREQNRAAPRCSVVVPVYRHWARIPALLYCLEAQSLPRDAFEIILVNNEPEADLPALPEGVRLVECSVPGSYVARNRGAAVSRGEVLAFTDADCRPEPEWLAAGLAAAGTPPVQLVAGAIRVEKVSAQPSRWEIYDAAMALPQRRYAREGFGATANLFVPREIFRALGGFSEHRYSGGDRDLCLRARAAGRALVYQDQAVVRHPARTTREAVIGKLRRIKGGQIGEQALLGRIKGFLRTFLPPVHAWRRALRRRDLPWRERWVVVAVQARLWPAEMAEALRLVFRGKGAERE</sequence>
<organism evidence="2 3">
    <name type="scientific">Natronospira elongata</name>
    <dbReference type="NCBI Taxonomy" id="3110268"/>
    <lineage>
        <taxon>Bacteria</taxon>
        <taxon>Pseudomonadati</taxon>
        <taxon>Pseudomonadota</taxon>
        <taxon>Gammaproteobacteria</taxon>
        <taxon>Natronospirales</taxon>
        <taxon>Natronospiraceae</taxon>
        <taxon>Natronospira</taxon>
    </lineage>
</organism>
<feature type="domain" description="Glycosyltransferase 2-like" evidence="1">
    <location>
        <begin position="16"/>
        <end position="138"/>
    </location>
</feature>
<evidence type="ECO:0000259" key="1">
    <source>
        <dbReference type="Pfam" id="PF00535"/>
    </source>
</evidence>
<dbReference type="PANTHER" id="PTHR43179">
    <property type="entry name" value="RHAMNOSYLTRANSFERASE WBBL"/>
    <property type="match status" value="1"/>
</dbReference>
<comment type="caution">
    <text evidence="2">The sequence shown here is derived from an EMBL/GenBank/DDBJ whole genome shotgun (WGS) entry which is preliminary data.</text>
</comment>
<dbReference type="Gene3D" id="3.90.550.10">
    <property type="entry name" value="Spore Coat Polysaccharide Biosynthesis Protein SpsA, Chain A"/>
    <property type="match status" value="1"/>
</dbReference>
<dbReference type="EC" id="2.4.-.-" evidence="2"/>
<dbReference type="InterPro" id="IPR029044">
    <property type="entry name" value="Nucleotide-diphossugar_trans"/>
</dbReference>
<reference evidence="2 3" key="1">
    <citation type="submission" date="2023-12" db="EMBL/GenBank/DDBJ databases">
        <title>Whole-genome sequencing of halo(alkali)philic microorganisms from hypersaline lakes.</title>
        <authorList>
            <person name="Sorokin D.Y."/>
            <person name="Merkel A.Y."/>
            <person name="Messina E."/>
            <person name="Yakimov M."/>
        </authorList>
    </citation>
    <scope>NUCLEOTIDE SEQUENCE [LARGE SCALE GENOMIC DNA]</scope>
    <source>
        <strain evidence="2 3">AB-CW1</strain>
    </source>
</reference>
<keyword evidence="2" id="KW-0808">Transferase</keyword>
<dbReference type="AlphaFoldDB" id="A0AAP6JHP6"/>
<dbReference type="Pfam" id="PF00535">
    <property type="entry name" value="Glycos_transf_2"/>
    <property type="match status" value="1"/>
</dbReference>
<dbReference type="InterPro" id="IPR001173">
    <property type="entry name" value="Glyco_trans_2-like"/>
</dbReference>
<keyword evidence="2" id="KW-0328">Glycosyltransferase</keyword>
<dbReference type="RefSeq" id="WP_346053363.1">
    <property type="nucleotide sequence ID" value="NZ_JAYGII010000061.1"/>
</dbReference>
<evidence type="ECO:0000313" key="3">
    <source>
        <dbReference type="Proteomes" id="UP001302316"/>
    </source>
</evidence>
<gene>
    <name evidence="2" type="ORF">VCB98_13375</name>
</gene>
<proteinExistence type="predicted"/>
<keyword evidence="3" id="KW-1185">Reference proteome</keyword>
<evidence type="ECO:0000313" key="2">
    <source>
        <dbReference type="EMBL" id="MEA5446812.1"/>
    </source>
</evidence>
<dbReference type="PANTHER" id="PTHR43179:SF7">
    <property type="entry name" value="RHAMNOSYLTRANSFERASE WBBL"/>
    <property type="match status" value="1"/>
</dbReference>
<dbReference type="GO" id="GO:0016757">
    <property type="term" value="F:glycosyltransferase activity"/>
    <property type="evidence" value="ECO:0007669"/>
    <property type="project" value="UniProtKB-KW"/>
</dbReference>
<protein>
    <submittedName>
        <fullName evidence="2">Glycosyltransferase</fullName>
        <ecNumber evidence="2">2.4.-.-</ecNumber>
    </submittedName>
</protein>
<dbReference type="EMBL" id="JAYGII010000061">
    <property type="protein sequence ID" value="MEA5446812.1"/>
    <property type="molecule type" value="Genomic_DNA"/>
</dbReference>